<proteinExistence type="predicted"/>
<feature type="domain" description="LysM" evidence="1">
    <location>
        <begin position="183"/>
        <end position="230"/>
    </location>
</feature>
<evidence type="ECO:0000259" key="1">
    <source>
        <dbReference type="PROSITE" id="PS51782"/>
    </source>
</evidence>
<evidence type="ECO:0000313" key="2">
    <source>
        <dbReference type="EMBL" id="MEJ2902540.1"/>
    </source>
</evidence>
<dbReference type="CDD" id="cd00118">
    <property type="entry name" value="LysM"/>
    <property type="match status" value="1"/>
</dbReference>
<comment type="caution">
    <text evidence="2">The sequence shown here is derived from an EMBL/GenBank/DDBJ whole genome shotgun (WGS) entry which is preliminary data.</text>
</comment>
<dbReference type="PROSITE" id="PS51782">
    <property type="entry name" value="LYSM"/>
    <property type="match status" value="1"/>
</dbReference>
<dbReference type="InterPro" id="IPR036779">
    <property type="entry name" value="LysM_dom_sf"/>
</dbReference>
<dbReference type="EMBL" id="JBBEUB010000002">
    <property type="protein sequence ID" value="MEJ2902540.1"/>
    <property type="molecule type" value="Genomic_DNA"/>
</dbReference>
<sequence length="239" mass="27060">MGILDALNPFKPADKLKIESWEKIDRAGDSEKTFSTFINPDEITLNYTVLSEQNPASGATGNAGPFLGTTPFEVTLKFFLDGTNATGVPLDVKDKIIEFYQTTGYDGKGHRTRFLRINWPGLIWYRANQFAFDCILKTANIQYKLFNNGGKPLRAIITATFIEKRAKEQIEAEEDKKSADLTHIRIVKEGDTLPAMVHKIYGNFKYYLEIAKVNNLKNFRDLIPGQKLVFPPFDKNVKS</sequence>
<dbReference type="InterPro" id="IPR018392">
    <property type="entry name" value="LysM"/>
</dbReference>
<gene>
    <name evidence="2" type="ORF">WAE58_08880</name>
</gene>
<name>A0ABU8NJW8_9SPHI</name>
<organism evidence="2 3">
    <name type="scientific">Pedobacter panaciterrae</name>
    <dbReference type="NCBI Taxonomy" id="363849"/>
    <lineage>
        <taxon>Bacteria</taxon>
        <taxon>Pseudomonadati</taxon>
        <taxon>Bacteroidota</taxon>
        <taxon>Sphingobacteriia</taxon>
        <taxon>Sphingobacteriales</taxon>
        <taxon>Sphingobacteriaceae</taxon>
        <taxon>Pedobacter</taxon>
    </lineage>
</organism>
<protein>
    <recommendedName>
        <fullName evidence="1">LysM domain-containing protein</fullName>
    </recommendedName>
</protein>
<dbReference type="Proteomes" id="UP001378956">
    <property type="component" value="Unassembled WGS sequence"/>
</dbReference>
<keyword evidence="3" id="KW-1185">Reference proteome</keyword>
<accession>A0ABU8NJW8</accession>
<dbReference type="RefSeq" id="WP_172662898.1">
    <property type="nucleotide sequence ID" value="NZ_JABMKW010000020.1"/>
</dbReference>
<dbReference type="InterPro" id="IPR045361">
    <property type="entry name" value="CIS_tube_prot_N"/>
</dbReference>
<reference evidence="2 3" key="1">
    <citation type="submission" date="2024-03" db="EMBL/GenBank/DDBJ databases">
        <title>Sequence of Lycoming College Course Isolates.</title>
        <authorList>
            <person name="Plotts O."/>
            <person name="Newman J."/>
        </authorList>
    </citation>
    <scope>NUCLEOTIDE SEQUENCE [LARGE SCALE GENOMIC DNA]</scope>
    <source>
        <strain evidence="2 3">CJB-3</strain>
    </source>
</reference>
<evidence type="ECO:0000313" key="3">
    <source>
        <dbReference type="Proteomes" id="UP001378956"/>
    </source>
</evidence>
<dbReference type="Pfam" id="PF19266">
    <property type="entry name" value="CIS_tube"/>
    <property type="match status" value="1"/>
</dbReference>
<dbReference type="Gene3D" id="3.10.350.10">
    <property type="entry name" value="LysM domain"/>
    <property type="match status" value="1"/>
</dbReference>